<dbReference type="PANTHER" id="PTHR40460">
    <property type="entry name" value="CHROMOSOME 1, WHOLE GENOME SHOTGUN SEQUENCE"/>
    <property type="match status" value="1"/>
</dbReference>
<sequence length="123" mass="12923">MSSEPNKTSGQYHSVKGTAVEAVGNLTGATTWQQSGKQEHAAVQYHSVKGTAVEAVGNLTGATTWQQSGKQEHAAGEAEVGAAKAKNYVEGTADRIEGKKDAVVGAVTGDKQQQAQRYHVWKA</sequence>
<organism evidence="1 2">
    <name type="scientific">Rhizoctonia solani AG-3 Rhs1AP</name>
    <dbReference type="NCBI Taxonomy" id="1086054"/>
    <lineage>
        <taxon>Eukaryota</taxon>
        <taxon>Fungi</taxon>
        <taxon>Dikarya</taxon>
        <taxon>Basidiomycota</taxon>
        <taxon>Agaricomycotina</taxon>
        <taxon>Agaricomycetes</taxon>
        <taxon>Cantharellales</taxon>
        <taxon>Ceratobasidiaceae</taxon>
        <taxon>Rhizoctonia</taxon>
    </lineage>
</organism>
<dbReference type="EMBL" id="JATN01000006">
    <property type="protein sequence ID" value="EUC67792.1"/>
    <property type="molecule type" value="Genomic_DNA"/>
</dbReference>
<feature type="non-terminal residue" evidence="1">
    <location>
        <position position="123"/>
    </location>
</feature>
<protein>
    <submittedName>
        <fullName evidence="1">Hmp1-mismatch base pair and cruciform DNA recognition protein, putative</fullName>
    </submittedName>
</protein>
<accession>X8JVM6</accession>
<dbReference type="OrthoDB" id="9999611at2759"/>
<proteinExistence type="predicted"/>
<dbReference type="PANTHER" id="PTHR40460:SF1">
    <property type="entry name" value="CSBD-LIKE DOMAIN-CONTAINING PROTEIN"/>
    <property type="match status" value="1"/>
</dbReference>
<dbReference type="Proteomes" id="UP000030108">
    <property type="component" value="Unassembled WGS sequence"/>
</dbReference>
<evidence type="ECO:0000313" key="2">
    <source>
        <dbReference type="Proteomes" id="UP000030108"/>
    </source>
</evidence>
<dbReference type="AlphaFoldDB" id="X8JVM6"/>
<comment type="caution">
    <text evidence="1">The sequence shown here is derived from an EMBL/GenBank/DDBJ whole genome shotgun (WGS) entry which is preliminary data.</text>
</comment>
<evidence type="ECO:0000313" key="1">
    <source>
        <dbReference type="EMBL" id="EUC67792.1"/>
    </source>
</evidence>
<name>X8JVM6_9AGAM</name>
<gene>
    <name evidence="1" type="ORF">RSOL_557150</name>
</gene>
<reference evidence="2" key="1">
    <citation type="journal article" date="2014" name="Genome Announc.">
        <title>Draft genome sequence of the plant-pathogenic soil fungus Rhizoctonia solani anastomosis group 3 strain Rhs1AP.</title>
        <authorList>
            <person name="Cubeta M.A."/>
            <person name="Thomas E."/>
            <person name="Dean R.A."/>
            <person name="Jabaji S."/>
            <person name="Neate S.M."/>
            <person name="Tavantzis S."/>
            <person name="Toda T."/>
            <person name="Vilgalys R."/>
            <person name="Bharathan N."/>
            <person name="Fedorova-Abrams N."/>
            <person name="Pakala S.B."/>
            <person name="Pakala S.M."/>
            <person name="Zafar N."/>
            <person name="Joardar V."/>
            <person name="Losada L."/>
            <person name="Nierman W.C."/>
        </authorList>
    </citation>
    <scope>NUCLEOTIDE SEQUENCE [LARGE SCALE GENOMIC DNA]</scope>
    <source>
        <strain evidence="2">AG-3</strain>
    </source>
</reference>